<sequence>MSDKHAEDSPGKTVEEKPEPASTSEPPAEREATPQTAPAPAPALAPTSAETSPAPAQTSAESSTTPAQTPAETETTPAPAPAPASPETAPTPAPLLPPQHWAHAAEDLPGDDDADSTFDDVQSSTASITSSILKYRTILGRRFHSEQGEAHYWGSNDEQQNEAMDINHHVQSLGLDGKLYLAPLDPEKVKKVVDIGTGTGIWAIDFADEFPGADVVGTDISPIQPSWVPPNLEFQIDDCTREWTFAENSLDYVHIRFLSGCIADWNAMFAQAYRCLKPGGIIETMEPSAYIESDDNTIQETDAMGQWGKIFVQGGEKMGRTFTVFQDKIQNTALEAAGFVDLHEHKYRSPIGSWPKDPKLREIGQYAQLVMESDFEGLILFMTNVLGGWTREEIQVYAAHLRREIRSGKKHGWYWQKIVWARKPE</sequence>
<evidence type="ECO:0000313" key="4">
    <source>
        <dbReference type="Proteomes" id="UP000777438"/>
    </source>
</evidence>
<dbReference type="CDD" id="cd02440">
    <property type="entry name" value="AdoMet_MTases"/>
    <property type="match status" value="1"/>
</dbReference>
<evidence type="ECO:0000256" key="2">
    <source>
        <dbReference type="SAM" id="MobiDB-lite"/>
    </source>
</evidence>
<keyword evidence="4" id="KW-1185">Reference proteome</keyword>
<dbReference type="PANTHER" id="PTHR43591:SF10">
    <property type="entry name" value="ABC TRANSMEMBRANE TYPE-1 DOMAIN-CONTAINING PROTEIN-RELATED"/>
    <property type="match status" value="1"/>
</dbReference>
<feature type="compositionally biased region" description="Low complexity" evidence="2">
    <location>
        <begin position="44"/>
        <end position="77"/>
    </location>
</feature>
<gene>
    <name evidence="3" type="ORF">B0T10DRAFT_500163</name>
</gene>
<accession>A0A9P8VRR4</accession>
<evidence type="ECO:0000313" key="3">
    <source>
        <dbReference type="EMBL" id="KAH6871761.1"/>
    </source>
</evidence>
<dbReference type="Proteomes" id="UP000777438">
    <property type="component" value="Unassembled WGS sequence"/>
</dbReference>
<dbReference type="EMBL" id="JAGPYM010000050">
    <property type="protein sequence ID" value="KAH6871761.1"/>
    <property type="molecule type" value="Genomic_DNA"/>
</dbReference>
<dbReference type="InterPro" id="IPR029063">
    <property type="entry name" value="SAM-dependent_MTases_sf"/>
</dbReference>
<feature type="compositionally biased region" description="Basic and acidic residues" evidence="2">
    <location>
        <begin position="1"/>
        <end position="19"/>
    </location>
</feature>
<reference evidence="3 4" key="1">
    <citation type="journal article" date="2021" name="Nat. Commun.">
        <title>Genetic determinants of endophytism in the Arabidopsis root mycobiome.</title>
        <authorList>
            <person name="Mesny F."/>
            <person name="Miyauchi S."/>
            <person name="Thiergart T."/>
            <person name="Pickel B."/>
            <person name="Atanasova L."/>
            <person name="Karlsson M."/>
            <person name="Huettel B."/>
            <person name="Barry K.W."/>
            <person name="Haridas S."/>
            <person name="Chen C."/>
            <person name="Bauer D."/>
            <person name="Andreopoulos W."/>
            <person name="Pangilinan J."/>
            <person name="LaButti K."/>
            <person name="Riley R."/>
            <person name="Lipzen A."/>
            <person name="Clum A."/>
            <person name="Drula E."/>
            <person name="Henrissat B."/>
            <person name="Kohler A."/>
            <person name="Grigoriev I.V."/>
            <person name="Martin F.M."/>
            <person name="Hacquard S."/>
        </authorList>
    </citation>
    <scope>NUCLEOTIDE SEQUENCE [LARGE SCALE GENOMIC DNA]</scope>
    <source>
        <strain evidence="3 4">MPI-CAGE-CH-0241</strain>
    </source>
</reference>
<feature type="compositionally biased region" description="Acidic residues" evidence="2">
    <location>
        <begin position="108"/>
        <end position="118"/>
    </location>
</feature>
<dbReference type="PANTHER" id="PTHR43591">
    <property type="entry name" value="METHYLTRANSFERASE"/>
    <property type="match status" value="1"/>
</dbReference>
<comment type="caution">
    <text evidence="3">The sequence shown here is derived from an EMBL/GenBank/DDBJ whole genome shotgun (WGS) entry which is preliminary data.</text>
</comment>
<dbReference type="Pfam" id="PF13489">
    <property type="entry name" value="Methyltransf_23"/>
    <property type="match status" value="1"/>
</dbReference>
<comment type="similarity">
    <text evidence="1">Belongs to the methyltransferase superfamily. LaeA methyltransferase family.</text>
</comment>
<dbReference type="GO" id="GO:0008168">
    <property type="term" value="F:methyltransferase activity"/>
    <property type="evidence" value="ECO:0007669"/>
    <property type="project" value="UniProtKB-KW"/>
</dbReference>
<evidence type="ECO:0000256" key="1">
    <source>
        <dbReference type="ARBA" id="ARBA00038158"/>
    </source>
</evidence>
<dbReference type="Gene3D" id="3.40.50.150">
    <property type="entry name" value="Vaccinia Virus protein VP39"/>
    <property type="match status" value="1"/>
</dbReference>
<keyword evidence="3" id="KW-0808">Transferase</keyword>
<dbReference type="AlphaFoldDB" id="A0A9P8VRR4"/>
<name>A0A9P8VRR4_9HYPO</name>
<proteinExistence type="inferred from homology"/>
<feature type="region of interest" description="Disordered" evidence="2">
    <location>
        <begin position="1"/>
        <end position="125"/>
    </location>
</feature>
<keyword evidence="3" id="KW-0489">Methyltransferase</keyword>
<dbReference type="OrthoDB" id="2013972at2759"/>
<organism evidence="3 4">
    <name type="scientific">Thelonectria olida</name>
    <dbReference type="NCBI Taxonomy" id="1576542"/>
    <lineage>
        <taxon>Eukaryota</taxon>
        <taxon>Fungi</taxon>
        <taxon>Dikarya</taxon>
        <taxon>Ascomycota</taxon>
        <taxon>Pezizomycotina</taxon>
        <taxon>Sordariomycetes</taxon>
        <taxon>Hypocreomycetidae</taxon>
        <taxon>Hypocreales</taxon>
        <taxon>Nectriaceae</taxon>
        <taxon>Thelonectria</taxon>
    </lineage>
</organism>
<dbReference type="SUPFAM" id="SSF53335">
    <property type="entry name" value="S-adenosyl-L-methionine-dependent methyltransferases"/>
    <property type="match status" value="1"/>
</dbReference>
<protein>
    <submittedName>
        <fullName evidence="3">Methyltransferase domain-containing protein</fullName>
    </submittedName>
</protein>
<feature type="compositionally biased region" description="Pro residues" evidence="2">
    <location>
        <begin position="78"/>
        <end position="97"/>
    </location>
</feature>
<dbReference type="GO" id="GO:0032259">
    <property type="term" value="P:methylation"/>
    <property type="evidence" value="ECO:0007669"/>
    <property type="project" value="UniProtKB-KW"/>
</dbReference>